<comment type="caution">
    <text evidence="1">The sequence shown here is derived from an EMBL/GenBank/DDBJ whole genome shotgun (WGS) entry which is preliminary data.</text>
</comment>
<evidence type="ECO:0000313" key="1">
    <source>
        <dbReference type="EMBL" id="MEN9062056.1"/>
    </source>
</evidence>
<dbReference type="Gene3D" id="3.30.310.50">
    <property type="entry name" value="Alpha-D-phosphohexomutase, C-terminal domain"/>
    <property type="match status" value="1"/>
</dbReference>
<name>A0AAW9SPH1_9RHOB</name>
<dbReference type="RefSeq" id="WP_347167068.1">
    <property type="nucleotide sequence ID" value="NZ_JBDNCH010000002.1"/>
</dbReference>
<dbReference type="AlphaFoldDB" id="A0AAW9SPH1"/>
<accession>A0AAW9SPH1</accession>
<dbReference type="Proteomes" id="UP001428774">
    <property type="component" value="Unassembled WGS sequence"/>
</dbReference>
<dbReference type="InterPro" id="IPR014543">
    <property type="entry name" value="UCP028291"/>
</dbReference>
<dbReference type="PIRSF" id="PIRSF028291">
    <property type="entry name" value="UCP028291"/>
    <property type="match status" value="1"/>
</dbReference>
<dbReference type="EMBL" id="JBDNCH010000002">
    <property type="protein sequence ID" value="MEN9062056.1"/>
    <property type="molecule type" value="Genomic_DNA"/>
</dbReference>
<protein>
    <submittedName>
        <fullName evidence="1">DUF2218 domain-containing protein</fullName>
    </submittedName>
</protein>
<proteinExistence type="predicted"/>
<organism evidence="1 2">
    <name type="scientific">Ponticoccus litoralis</name>
    <dbReference type="NCBI Taxonomy" id="422297"/>
    <lineage>
        <taxon>Bacteria</taxon>
        <taxon>Pseudomonadati</taxon>
        <taxon>Pseudomonadota</taxon>
        <taxon>Alphaproteobacteria</taxon>
        <taxon>Rhodobacterales</taxon>
        <taxon>Roseobacteraceae</taxon>
        <taxon>Ponticoccus</taxon>
    </lineage>
</organism>
<dbReference type="Pfam" id="PF09981">
    <property type="entry name" value="DUF2218"/>
    <property type="match status" value="1"/>
</dbReference>
<sequence length="97" mass="10776">MAHHEIGRFETPNGSKYLQQLCKHFAHKIAVTYDAEQGTAALPMGPAQLRADPEGLTIEIEADSAEGLPRARAIIDDHLARFAFREDFTTMNWQPAA</sequence>
<reference evidence="1 2" key="1">
    <citation type="submission" date="2024-05" db="EMBL/GenBank/DDBJ databases">
        <title>Genome sequence of Ponticoccus litoralis KCCM 90028.</title>
        <authorList>
            <person name="Kim J.M."/>
            <person name="Lee J.K."/>
            <person name="Choi B.J."/>
            <person name="Bayburt H."/>
            <person name="Baek J.H."/>
            <person name="Jeon C.O."/>
        </authorList>
    </citation>
    <scope>NUCLEOTIDE SEQUENCE [LARGE SCALE GENOMIC DNA]</scope>
    <source>
        <strain evidence="1 2">KCCM 90028</strain>
    </source>
</reference>
<gene>
    <name evidence="1" type="ORF">ABFB10_14690</name>
</gene>
<keyword evidence="2" id="KW-1185">Reference proteome</keyword>
<evidence type="ECO:0000313" key="2">
    <source>
        <dbReference type="Proteomes" id="UP001428774"/>
    </source>
</evidence>